<protein>
    <submittedName>
        <fullName evidence="2">Copper amine oxidase N-terminal domain-containing protein</fullName>
    </submittedName>
</protein>
<dbReference type="InterPro" id="IPR012854">
    <property type="entry name" value="Cu_amine_oxidase-like_N"/>
</dbReference>
<proteinExistence type="predicted"/>
<evidence type="ECO:0000313" key="3">
    <source>
        <dbReference type="Proteomes" id="UP000806542"/>
    </source>
</evidence>
<reference evidence="2" key="1">
    <citation type="submission" date="2020-10" db="EMBL/GenBank/DDBJ databases">
        <title>ChiBAC.</title>
        <authorList>
            <person name="Zenner C."/>
            <person name="Hitch T.C.A."/>
            <person name="Clavel T."/>
        </authorList>
    </citation>
    <scope>NUCLEOTIDE SEQUENCE</scope>
    <source>
        <strain evidence="2">DSM 107454</strain>
    </source>
</reference>
<gene>
    <name evidence="2" type="ORF">INF28_11065</name>
</gene>
<dbReference type="InterPro" id="IPR036582">
    <property type="entry name" value="Mao_N_sf"/>
</dbReference>
<dbReference type="Proteomes" id="UP000806542">
    <property type="component" value="Unassembled WGS sequence"/>
</dbReference>
<dbReference type="SUPFAM" id="SSF55383">
    <property type="entry name" value="Copper amine oxidase, domain N"/>
    <property type="match status" value="1"/>
</dbReference>
<feature type="domain" description="Copper amine oxidase-like N-terminal" evidence="1">
    <location>
        <begin position="34"/>
        <end position="109"/>
    </location>
</feature>
<evidence type="ECO:0000259" key="1">
    <source>
        <dbReference type="Pfam" id="PF07833"/>
    </source>
</evidence>
<dbReference type="AlphaFoldDB" id="A0A9D5LZM5"/>
<keyword evidence="3" id="KW-1185">Reference proteome</keyword>
<accession>A0A9D5LZM5</accession>
<dbReference type="Gene3D" id="3.30.457.10">
    <property type="entry name" value="Copper amine oxidase-like, N-terminal domain"/>
    <property type="match status" value="1"/>
</dbReference>
<comment type="caution">
    <text evidence="2">The sequence shown here is derived from an EMBL/GenBank/DDBJ whole genome shotgun (WGS) entry which is preliminary data.</text>
</comment>
<dbReference type="Pfam" id="PF07833">
    <property type="entry name" value="Cu_amine_oxidN1"/>
    <property type="match status" value="1"/>
</dbReference>
<sequence>MRRHLWYSLISVVILLLCMTGIVCAAESEITVWVNGDKLMFDVQPFLDERYDRTMVPLRGIFEALGAKVEWDDATQTAFANKENISLSITINDDKLYKNGQAIALDAPA</sequence>
<organism evidence="2 3">
    <name type="scientific">Ructibacterium gallinarum</name>
    <dbReference type="NCBI Taxonomy" id="2779355"/>
    <lineage>
        <taxon>Bacteria</taxon>
        <taxon>Bacillati</taxon>
        <taxon>Bacillota</taxon>
        <taxon>Clostridia</taxon>
        <taxon>Eubacteriales</taxon>
        <taxon>Oscillospiraceae</taxon>
        <taxon>Ructibacterium</taxon>
    </lineage>
</organism>
<dbReference type="EMBL" id="JADCKB010000030">
    <property type="protein sequence ID" value="MBE5040998.1"/>
    <property type="molecule type" value="Genomic_DNA"/>
</dbReference>
<evidence type="ECO:0000313" key="2">
    <source>
        <dbReference type="EMBL" id="MBE5040998.1"/>
    </source>
</evidence>
<dbReference type="RefSeq" id="WP_226393538.1">
    <property type="nucleotide sequence ID" value="NZ_JADCKB010000030.1"/>
</dbReference>
<name>A0A9D5LZM5_9FIRM</name>